<sequence length="721" mass="75193">MKHLVSLLTNAVKCLLLGVAAGVAGPALEAAAQTTPVPYYSKFATPTAPTQYSVQRNGVLCVGCGVANPDRAADNSLTNYATVQQSVGAGNRAAVRLSLNGAAPALYRVGAVVGNGTALNASALDAIVLRSYRSGVLQETRLASAAGVTATTLADGRTQLDFISQYAVDQLEVEATIVLNVLNTLDVYYAYAVPANVVTTATGYLSRLAAATASDYAATASSGLTCLNSGVTNPLNAVTPSLTDNATLHVTGIGCQAALQVKLEGSAPAGYQAGFVIGSGGLLDLNVLSSLQIKTYQNGVLQETGSAANLLDLKLLPDGKYQVSFRTSQPFDHVELEKTGLLGLLDDLQVYYGFGIEPRAFEDQEPILSDFAAGQTGGNYQTGGNCPSCISNPERAADASLSNYAQINFPTISLGGSQRLRLRVNGDANAGNRAGVALSFNNGLLSTSLLSNVTLRTYAADGTFLESASGNSLLSTGLLGGGAQEIGFMTTQDFEWVEVEINNGIGLGSNAQIYYAFADDPVQGFPSTITPPTVLPVELRAFQAAAAAAAVELKWETAMEKNSSYFAVERATAADGGFVEIGRVPAAGNSTSLRRYATRDAEAARLAAGLLYYRLRQVDHDGATSYSDVQAVRWQPKAAAALLLYPNPATDVASVQLSTGLPVEGSVLCIYTTRGQLVRRQPLAPKSASLTVKGLPAGLYQVVLLDAQGQRVANERLSVVR</sequence>
<protein>
    <recommendedName>
        <fullName evidence="4">Secretion system C-terminal sorting domain-containing protein</fullName>
    </recommendedName>
</protein>
<dbReference type="RefSeq" id="WP_111477831.1">
    <property type="nucleotide sequence ID" value="NZ_QHKM01000002.1"/>
</dbReference>
<comment type="caution">
    <text evidence="2">The sequence shown here is derived from an EMBL/GenBank/DDBJ whole genome shotgun (WGS) entry which is preliminary data.</text>
</comment>
<dbReference type="Proteomes" id="UP000248553">
    <property type="component" value="Unassembled WGS sequence"/>
</dbReference>
<dbReference type="Gene3D" id="2.60.40.10">
    <property type="entry name" value="Immunoglobulins"/>
    <property type="match status" value="1"/>
</dbReference>
<keyword evidence="3" id="KW-1185">Reference proteome</keyword>
<evidence type="ECO:0008006" key="4">
    <source>
        <dbReference type="Google" id="ProtNLM"/>
    </source>
</evidence>
<evidence type="ECO:0000256" key="1">
    <source>
        <dbReference type="SAM" id="SignalP"/>
    </source>
</evidence>
<dbReference type="NCBIfam" id="TIGR04183">
    <property type="entry name" value="Por_Secre_tail"/>
    <property type="match status" value="1"/>
</dbReference>
<evidence type="ECO:0000313" key="3">
    <source>
        <dbReference type="Proteomes" id="UP000248553"/>
    </source>
</evidence>
<dbReference type="InterPro" id="IPR013783">
    <property type="entry name" value="Ig-like_fold"/>
</dbReference>
<dbReference type="OrthoDB" id="2582440at2"/>
<organism evidence="2 3">
    <name type="scientific">Hymenobacter edaphi</name>
    <dbReference type="NCBI Taxonomy" id="2211146"/>
    <lineage>
        <taxon>Bacteria</taxon>
        <taxon>Pseudomonadati</taxon>
        <taxon>Bacteroidota</taxon>
        <taxon>Cytophagia</taxon>
        <taxon>Cytophagales</taxon>
        <taxon>Hymenobacteraceae</taxon>
        <taxon>Hymenobacter</taxon>
    </lineage>
</organism>
<reference evidence="3" key="1">
    <citation type="submission" date="2018-05" db="EMBL/GenBank/DDBJ databases">
        <authorList>
            <person name="Nie L."/>
        </authorList>
    </citation>
    <scope>NUCLEOTIDE SEQUENCE [LARGE SCALE GENOMIC DNA]</scope>
    <source>
        <strain evidence="3">NL</strain>
    </source>
</reference>
<dbReference type="InterPro" id="IPR026444">
    <property type="entry name" value="Secre_tail"/>
</dbReference>
<gene>
    <name evidence="2" type="ORF">DLM85_09305</name>
</gene>
<dbReference type="AlphaFoldDB" id="A0A328BT67"/>
<proteinExistence type="predicted"/>
<keyword evidence="1" id="KW-0732">Signal</keyword>
<feature type="chain" id="PRO_5016431806" description="Secretion system C-terminal sorting domain-containing protein" evidence="1">
    <location>
        <begin position="30"/>
        <end position="721"/>
    </location>
</feature>
<name>A0A328BT67_9BACT</name>
<evidence type="ECO:0000313" key="2">
    <source>
        <dbReference type="EMBL" id="RAK68218.1"/>
    </source>
</evidence>
<dbReference type="EMBL" id="QHKM01000002">
    <property type="protein sequence ID" value="RAK68218.1"/>
    <property type="molecule type" value="Genomic_DNA"/>
</dbReference>
<feature type="signal peptide" evidence="1">
    <location>
        <begin position="1"/>
        <end position="29"/>
    </location>
</feature>
<accession>A0A328BT67</accession>